<proteinExistence type="predicted"/>
<evidence type="ECO:0000256" key="2">
    <source>
        <dbReference type="ARBA" id="ARBA00023315"/>
    </source>
</evidence>
<protein>
    <submittedName>
        <fullName evidence="4 7">Acetyltransferase</fullName>
    </submittedName>
    <submittedName>
        <fullName evidence="6">Putative acetyltransferase</fullName>
    </submittedName>
</protein>
<dbReference type="GeneID" id="40155323"/>
<evidence type="ECO:0000259" key="3">
    <source>
        <dbReference type="PROSITE" id="PS51186"/>
    </source>
</evidence>
<dbReference type="EMBL" id="CP001868">
    <property type="protein sequence ID" value="AFK20648.1"/>
    <property type="molecule type" value="Genomic_DNA"/>
</dbReference>
<evidence type="ECO:0000313" key="4">
    <source>
        <dbReference type="EMBL" id="AFK20648.1"/>
    </source>
</evidence>
<dbReference type="Proteomes" id="UP000006469">
    <property type="component" value="Chromosome"/>
</dbReference>
<name>I3R8T8_HALMT</name>
<keyword evidence="1 5" id="KW-0808">Transferase</keyword>
<dbReference type="EMBL" id="CP039139">
    <property type="protein sequence ID" value="QCQ74265.1"/>
    <property type="molecule type" value="Genomic_DNA"/>
</dbReference>
<dbReference type="PROSITE" id="PS51186">
    <property type="entry name" value="GNAT"/>
    <property type="match status" value="1"/>
</dbReference>
<dbReference type="Proteomes" id="UP000299011">
    <property type="component" value="Chromosome"/>
</dbReference>
<evidence type="ECO:0000313" key="6">
    <source>
        <dbReference type="EMBL" id="EMA03032.1"/>
    </source>
</evidence>
<dbReference type="CDD" id="cd04301">
    <property type="entry name" value="NAT_SF"/>
    <property type="match status" value="1"/>
</dbReference>
<accession>I3R8T8</accession>
<dbReference type="EMBL" id="CP007551">
    <property type="protein sequence ID" value="AHZ22867.1"/>
    <property type="molecule type" value="Genomic_DNA"/>
</dbReference>
<evidence type="ECO:0000313" key="8">
    <source>
        <dbReference type="Proteomes" id="UP000006469"/>
    </source>
</evidence>
<dbReference type="EMBL" id="AOLO01000007">
    <property type="protein sequence ID" value="EMA03032.1"/>
    <property type="molecule type" value="Genomic_DNA"/>
</dbReference>
<dbReference type="GO" id="GO:0016747">
    <property type="term" value="F:acyltransferase activity, transferring groups other than amino-acyl groups"/>
    <property type="evidence" value="ECO:0007669"/>
    <property type="project" value="InterPro"/>
</dbReference>
<reference evidence="5 10" key="4">
    <citation type="submission" date="2014-04" db="EMBL/GenBank/DDBJ databases">
        <title>Transcriptional profiles of Haloferax mediterranei on the basis of nitrogen availability.</title>
        <authorList>
            <person name="Bautista V."/>
        </authorList>
    </citation>
    <scope>NUCLEOTIDE SEQUENCE [LARGE SCALE GENOMIC DNA]</scope>
    <source>
        <strain evidence="5">ATCC 33500</strain>
        <strain evidence="10">ATCC 33500 / DSM 1411 / JCM 8866 / NBRC 14739 / NCIMB 2177 / R-4</strain>
    </source>
</reference>
<evidence type="ECO:0000313" key="10">
    <source>
        <dbReference type="Proteomes" id="UP000027075"/>
    </source>
</evidence>
<evidence type="ECO:0000313" key="9">
    <source>
        <dbReference type="Proteomes" id="UP000011603"/>
    </source>
</evidence>
<evidence type="ECO:0000313" key="11">
    <source>
        <dbReference type="Proteomes" id="UP000299011"/>
    </source>
</evidence>
<dbReference type="HOGENOM" id="CLU_013985_18_3_2"/>
<dbReference type="AlphaFoldDB" id="I3R8T8"/>
<dbReference type="OrthoDB" id="11597at2157"/>
<dbReference type="Pfam" id="PF00583">
    <property type="entry name" value="Acetyltransf_1"/>
    <property type="match status" value="1"/>
</dbReference>
<dbReference type="KEGG" id="hme:HFX_2984"/>
<reference evidence="7 11" key="6">
    <citation type="submission" date="2019-04" db="EMBL/GenBank/DDBJ databases">
        <title>Methylomes of two halophilic Archaea, Haloarcula marismortui and Haloferax mediterranei.</title>
        <authorList>
            <person name="DasSarma S."/>
            <person name="DasSarma P."/>
            <person name="DasSarma S."/>
            <person name="Fomenkov A."/>
            <person name="Vincze T."/>
            <person name="Anton B.P."/>
            <person name="Roberts R.J."/>
        </authorList>
    </citation>
    <scope>NUCLEOTIDE SEQUENCE [LARGE SCALE GENOMIC DNA]</scope>
    <source>
        <strain evidence="7">ATCC 33500</strain>
        <strain evidence="11">ATCC 33500 / DSM 1411 / JCM 8866 / NBRC 14739 / NCIMB 2177 / R-4</strain>
    </source>
</reference>
<keyword evidence="9" id="KW-1185">Reference proteome</keyword>
<feature type="domain" description="N-acetyltransferase" evidence="3">
    <location>
        <begin position="15"/>
        <end position="195"/>
    </location>
</feature>
<dbReference type="InterPro" id="IPR016181">
    <property type="entry name" value="Acyl_CoA_acyltransferase"/>
</dbReference>
<dbReference type="Proteomes" id="UP000011603">
    <property type="component" value="Unassembled WGS sequence"/>
</dbReference>
<reference evidence="6 9" key="3">
    <citation type="journal article" date="2014" name="PLoS Genet.">
        <title>Phylogenetically driven sequencing of extremely halophilic archaea reveals strategies for static and dynamic osmo-response.</title>
        <authorList>
            <person name="Becker E.A."/>
            <person name="Seitzer P.M."/>
            <person name="Tritt A."/>
            <person name="Larsen D."/>
            <person name="Krusor M."/>
            <person name="Yao A.I."/>
            <person name="Wu D."/>
            <person name="Madern D."/>
            <person name="Eisen J.A."/>
            <person name="Darling A.E."/>
            <person name="Facciotti M.T."/>
        </authorList>
    </citation>
    <scope>NUCLEOTIDE SEQUENCE [LARGE SCALE GENOMIC DNA]</scope>
    <source>
        <strain evidence="6">ATCC 33500</strain>
        <strain evidence="9">ATCC 33500 / DSM 1411 / JCM 8866 / NBRC 14739 / NCIMB 2177 / R-4</strain>
    </source>
</reference>
<dbReference type="Gene3D" id="3.40.630.30">
    <property type="match status" value="1"/>
</dbReference>
<dbReference type="PANTHER" id="PTHR43877">
    <property type="entry name" value="AMINOALKYLPHOSPHONATE N-ACETYLTRANSFERASE-RELATED-RELATED"/>
    <property type="match status" value="1"/>
</dbReference>
<evidence type="ECO:0000313" key="5">
    <source>
        <dbReference type="EMBL" id="AHZ22867.1"/>
    </source>
</evidence>
<gene>
    <name evidence="4" type="primary">hat7</name>
    <name evidence="4" type="ordered locus">HFX_2984</name>
    <name evidence="5" type="ORF">BM92_09550</name>
    <name evidence="6" type="ORF">C439_10625</name>
    <name evidence="7" type="ORF">E6P09_02860</name>
</gene>
<evidence type="ECO:0000313" key="7">
    <source>
        <dbReference type="EMBL" id="QCQ74265.1"/>
    </source>
</evidence>
<sequence>MSHDTGSETDVDIDITIRQPQAVAEMRGVWQVNSRCWVRAYEHILPEDALPNPDTPPDETELREQLDYANALNATESGRYVVAVRDSGSDNGGVVGFAATRWGDETKSFVGHDDAGLWVIYVDPSRWGDGIGSALLDAVTATIPEQYDRLVLESFAENDAGRAFYRSRGFEVVDRTETEVGDEVYPTVIMARSLTD</sequence>
<reference evidence="4 8" key="2">
    <citation type="journal article" date="2012" name="J. Bacteriol.">
        <title>Complete genome sequence of the metabolically versatile halophilic archaeon Haloferax mediterranei, a poly(3-hydroxybutyrate-co-3-hydroxyvalerate) producer.</title>
        <authorList>
            <person name="Han J."/>
            <person name="Zhang F."/>
            <person name="Hou J."/>
            <person name="Liu X."/>
            <person name="Li M."/>
            <person name="Liu H."/>
            <person name="Cai L."/>
            <person name="Zhang B."/>
            <person name="Chen Y."/>
            <person name="Zhou J."/>
            <person name="Hu S."/>
            <person name="Xiang H."/>
        </authorList>
    </citation>
    <scope>NUCLEOTIDE SEQUENCE [LARGE SCALE GENOMIC DNA]</scope>
    <source>
        <strain evidence="8">ATCC 33500 / DSM 1411 / JCM 8866 / NBRC 14739 / NCIMB 2177 / R-4</strain>
        <strain evidence="4">CGMCC 1.2087</strain>
    </source>
</reference>
<dbReference type="Proteomes" id="UP000027075">
    <property type="component" value="Chromosome"/>
</dbReference>
<reference evidence="4" key="5">
    <citation type="submission" date="2014-05" db="EMBL/GenBank/DDBJ databases">
        <authorList>
            <person name="Wang L."/>
            <person name="Yang H."/>
            <person name="Xiang H."/>
        </authorList>
    </citation>
    <scope>NUCLEOTIDE SEQUENCE</scope>
    <source>
        <strain evidence="4">CGMCC 1.2087</strain>
    </source>
</reference>
<dbReference type="PaxDb" id="523841-HFX_2984"/>
<dbReference type="STRING" id="523841.HFX_2984"/>
<dbReference type="SUPFAM" id="SSF55729">
    <property type="entry name" value="Acyl-CoA N-acyltransferases (Nat)"/>
    <property type="match status" value="1"/>
</dbReference>
<reference evidence="4" key="1">
    <citation type="journal article" date="2012" name="Appl. Environ. Microbiol.">
        <title>Identification of the haloarchaeal phasin (PhaP) that functions in polyhydroxyalkanoate accumulation and granule formation in Haloferax mediterranei.</title>
        <authorList>
            <person name="Cai S."/>
            <person name="Cai L."/>
            <person name="Liu H."/>
            <person name="Liu X."/>
            <person name="Han J."/>
            <person name="Zhou J."/>
            <person name="Xiang H."/>
        </authorList>
    </citation>
    <scope>NUCLEOTIDE SEQUENCE</scope>
    <source>
        <strain evidence="4">CGMCC 1.2087</strain>
    </source>
</reference>
<dbReference type="eggNOG" id="arCOG00844">
    <property type="taxonomic scope" value="Archaea"/>
</dbReference>
<dbReference type="InterPro" id="IPR000182">
    <property type="entry name" value="GNAT_dom"/>
</dbReference>
<keyword evidence="2" id="KW-0012">Acyltransferase</keyword>
<dbReference type="RefSeq" id="WP_004058940.1">
    <property type="nucleotide sequence ID" value="NC_017941.2"/>
</dbReference>
<evidence type="ECO:0000256" key="1">
    <source>
        <dbReference type="ARBA" id="ARBA00022679"/>
    </source>
</evidence>
<dbReference type="PATRIC" id="fig|523841.21.peg.2152"/>
<organism evidence="4 8">
    <name type="scientific">Haloferax mediterranei (strain ATCC 33500 / DSM 1411 / JCM 8866 / NBRC 14739 / NCIMB 2177 / R-4)</name>
    <name type="common">Halobacterium mediterranei</name>
    <dbReference type="NCBI Taxonomy" id="523841"/>
    <lineage>
        <taxon>Archaea</taxon>
        <taxon>Methanobacteriati</taxon>
        <taxon>Methanobacteriota</taxon>
        <taxon>Stenosarchaea group</taxon>
        <taxon>Halobacteria</taxon>
        <taxon>Halobacteriales</taxon>
        <taxon>Haloferacaceae</taxon>
        <taxon>Haloferax</taxon>
    </lineage>
</organism>
<dbReference type="InterPro" id="IPR050832">
    <property type="entry name" value="Bact_Acetyltransf"/>
</dbReference>